<dbReference type="InterPro" id="IPR050902">
    <property type="entry name" value="ABC_Transporter_SBP"/>
</dbReference>
<comment type="caution">
    <text evidence="4">The sequence shown here is derived from an EMBL/GenBank/DDBJ whole genome shotgun (WGS) entry which is preliminary data.</text>
</comment>
<dbReference type="PROSITE" id="PS51257">
    <property type="entry name" value="PROKAR_LIPOPROTEIN"/>
    <property type="match status" value="1"/>
</dbReference>
<dbReference type="PROSITE" id="PS50983">
    <property type="entry name" value="FE_B12_PBP"/>
    <property type="match status" value="1"/>
</dbReference>
<comment type="similarity">
    <text evidence="1">Belongs to the bacterial solute-binding protein 8 family.</text>
</comment>
<evidence type="ECO:0000313" key="5">
    <source>
        <dbReference type="Proteomes" id="UP000008495"/>
    </source>
</evidence>
<keyword evidence="2" id="KW-0732">Signal</keyword>
<dbReference type="Gene3D" id="3.40.50.1980">
    <property type="entry name" value="Nitrogenase molybdenum iron protein domain"/>
    <property type="match status" value="2"/>
</dbReference>
<dbReference type="Proteomes" id="UP000008495">
    <property type="component" value="Unassembled WGS sequence"/>
</dbReference>
<dbReference type="AlphaFoldDB" id="K6VRA1"/>
<proteinExistence type="inferred from homology"/>
<dbReference type="RefSeq" id="WP_006502637.1">
    <property type="nucleotide sequence ID" value="NZ_BAGZ01000008.1"/>
</dbReference>
<dbReference type="Pfam" id="PF01497">
    <property type="entry name" value="Peripla_BP_2"/>
    <property type="match status" value="1"/>
</dbReference>
<protein>
    <submittedName>
        <fullName evidence="4">Putative ABC transporter substrate-binding protein</fullName>
    </submittedName>
</protein>
<dbReference type="PANTHER" id="PTHR30535">
    <property type="entry name" value="VITAMIN B12-BINDING PROTEIN"/>
    <property type="match status" value="1"/>
</dbReference>
<keyword evidence="5" id="KW-1185">Reference proteome</keyword>
<evidence type="ECO:0000259" key="3">
    <source>
        <dbReference type="PROSITE" id="PS50983"/>
    </source>
</evidence>
<dbReference type="SUPFAM" id="SSF53807">
    <property type="entry name" value="Helical backbone' metal receptor"/>
    <property type="match status" value="1"/>
</dbReference>
<evidence type="ECO:0000313" key="4">
    <source>
        <dbReference type="EMBL" id="GAB77885.1"/>
    </source>
</evidence>
<dbReference type="InterPro" id="IPR002491">
    <property type="entry name" value="ABC_transptr_periplasmic_BD"/>
</dbReference>
<accession>K6VRA1</accession>
<dbReference type="eggNOG" id="COG0614">
    <property type="taxonomic scope" value="Bacteria"/>
</dbReference>
<feature type="chain" id="PRO_5003899207" evidence="2">
    <location>
        <begin position="25"/>
        <end position="329"/>
    </location>
</feature>
<name>K6VRA1_9MICO</name>
<evidence type="ECO:0000256" key="1">
    <source>
        <dbReference type="ARBA" id="ARBA00008814"/>
    </source>
</evidence>
<feature type="domain" description="Fe/B12 periplasmic-binding" evidence="3">
    <location>
        <begin position="60"/>
        <end position="329"/>
    </location>
</feature>
<reference evidence="4 5" key="1">
    <citation type="submission" date="2012-08" db="EMBL/GenBank/DDBJ databases">
        <title>Whole genome shotgun sequence of Austwickia chelonae NBRC 105200.</title>
        <authorList>
            <person name="Yoshida I."/>
            <person name="Hosoyama A."/>
            <person name="Tsuchikane K."/>
            <person name="Katsumata H."/>
            <person name="Ando Y."/>
            <person name="Ohji S."/>
            <person name="Hamada M."/>
            <person name="Tamura T."/>
            <person name="Yamazoe A."/>
            <person name="Yamazaki S."/>
            <person name="Fujita N."/>
        </authorList>
    </citation>
    <scope>NUCLEOTIDE SEQUENCE [LARGE SCALE GENOMIC DNA]</scope>
    <source>
        <strain evidence="4 5">NBRC 105200</strain>
    </source>
</reference>
<feature type="signal peptide" evidence="2">
    <location>
        <begin position="1"/>
        <end position="24"/>
    </location>
</feature>
<dbReference type="EMBL" id="BAGZ01000008">
    <property type="protein sequence ID" value="GAB77885.1"/>
    <property type="molecule type" value="Genomic_DNA"/>
</dbReference>
<organism evidence="4 5">
    <name type="scientific">Austwickia chelonae NBRC 105200</name>
    <dbReference type="NCBI Taxonomy" id="1184607"/>
    <lineage>
        <taxon>Bacteria</taxon>
        <taxon>Bacillati</taxon>
        <taxon>Actinomycetota</taxon>
        <taxon>Actinomycetes</taxon>
        <taxon>Micrococcales</taxon>
        <taxon>Dermatophilaceae</taxon>
        <taxon>Austwickia</taxon>
    </lineage>
</organism>
<evidence type="ECO:0000256" key="2">
    <source>
        <dbReference type="SAM" id="SignalP"/>
    </source>
</evidence>
<dbReference type="PANTHER" id="PTHR30535:SF34">
    <property type="entry name" value="MOLYBDATE-BINDING PROTEIN MOLA"/>
    <property type="match status" value="1"/>
</dbReference>
<dbReference type="STRING" id="100225.SAMN05421595_0396"/>
<sequence length="329" mass="34902">MRTRTRTCLTVALTLGCLLTTACSSSIPSNSSSGGTASGAFPATVNSCDEKLTFTKSPEKVLIMDDTDLSILAEMNLLDRIVGRSGKLRTAPYDENTLARIKKIPEIASSVLDSGGTQVATETVIASGADLVIGFDAGIDRDALRKAGIPVYAPVSFCPNLNPAKATFGMVNDEIAKVASIFGAPEKGRELTERMNAKISGLTKEGRKRGSVAVLYVMPGSKSFYVYGKSSMVQPIVEANGFTNVYGEDPQRVFDGSMEDLLAKNPDHLVLLYGEGKSEEAEPTLMTFQGAEKLSAVANKKVITMAYSLTDPPTPNSVKGATVLDGLVR</sequence>
<gene>
    <name evidence="4" type="ORF">AUCHE_08_01280</name>
</gene>